<dbReference type="GO" id="GO:0051213">
    <property type="term" value="F:dioxygenase activity"/>
    <property type="evidence" value="ECO:0007669"/>
    <property type="project" value="UniProtKB-KW"/>
</dbReference>
<dbReference type="RefSeq" id="WP_107940118.1">
    <property type="nucleotide sequence ID" value="NZ_QANS01000003.1"/>
</dbReference>
<dbReference type="Pfam" id="PF22632">
    <property type="entry name" value="BphC_D1"/>
    <property type="match status" value="1"/>
</dbReference>
<sequence>MGKIQALAYVVAQSTDVSKWQQYGEQMLGAATAPSAGGGLFVKLDERDYRIVVVPGAEDRYLFSGWEVANEADFKATVVAIEKAGVSVTPGSPELKKTRGFKDVATFVDPSGNTHELVWGYAGGNAAFVSPIGVTGFKTGKQGMGHTVLPCLNFDATFAFFRDVLGFGLSDSFKFQPGPDAPVMRMFFMHAASGRHHSFALAEMPSPSGCIHIMVEVNSMTEVGLAHDRREKLGIKLMATLGQHENDKMTSFYMNTPSNFAVEYGWGGIDVDPATWQATNGERVSVWGHDFSVGFR</sequence>
<dbReference type="AlphaFoldDB" id="A0A2T5MG79"/>
<reference evidence="2 3" key="1">
    <citation type="submission" date="2018-04" db="EMBL/GenBank/DDBJ databases">
        <title>Novel species isolated from glacier.</title>
        <authorList>
            <person name="Liu Q."/>
            <person name="Xin Y.-H."/>
        </authorList>
    </citation>
    <scope>NUCLEOTIDE SEQUENCE [LARGE SCALE GENOMIC DNA]</scope>
    <source>
        <strain evidence="2 3">GT1R17</strain>
    </source>
</reference>
<keyword evidence="2" id="KW-0560">Oxidoreductase</keyword>
<name>A0A2T5MG79_9GAMM</name>
<dbReference type="Gene3D" id="3.10.180.10">
    <property type="entry name" value="2,3-Dihydroxybiphenyl 1,2-Dioxygenase, domain 1"/>
    <property type="match status" value="2"/>
</dbReference>
<gene>
    <name evidence="2" type="ORF">CJD38_09610</name>
</gene>
<dbReference type="EMBL" id="QANS01000003">
    <property type="protein sequence ID" value="PTU31573.1"/>
    <property type="molecule type" value="Genomic_DNA"/>
</dbReference>
<evidence type="ECO:0000313" key="3">
    <source>
        <dbReference type="Proteomes" id="UP000244248"/>
    </source>
</evidence>
<dbReference type="CDD" id="cd07252">
    <property type="entry name" value="BphC1-RGP6_N_like"/>
    <property type="match status" value="1"/>
</dbReference>
<dbReference type="CDD" id="cd07237">
    <property type="entry name" value="BphC1-RGP6_C_like"/>
    <property type="match status" value="1"/>
</dbReference>
<accession>A0A2T5MG79</accession>
<keyword evidence="3" id="KW-1185">Reference proteome</keyword>
<keyword evidence="2" id="KW-0223">Dioxygenase</keyword>
<dbReference type="InterPro" id="IPR029068">
    <property type="entry name" value="Glyas_Bleomycin-R_OHBP_Dase"/>
</dbReference>
<dbReference type="PROSITE" id="PS51819">
    <property type="entry name" value="VOC"/>
    <property type="match status" value="2"/>
</dbReference>
<comment type="caution">
    <text evidence="2">The sequence shown here is derived from an EMBL/GenBank/DDBJ whole genome shotgun (WGS) entry which is preliminary data.</text>
</comment>
<dbReference type="Pfam" id="PF00903">
    <property type="entry name" value="Glyoxalase"/>
    <property type="match status" value="1"/>
</dbReference>
<evidence type="ECO:0000313" key="2">
    <source>
        <dbReference type="EMBL" id="PTU31573.1"/>
    </source>
</evidence>
<evidence type="ECO:0000259" key="1">
    <source>
        <dbReference type="PROSITE" id="PS51819"/>
    </source>
</evidence>
<dbReference type="Proteomes" id="UP000244248">
    <property type="component" value="Unassembled WGS sequence"/>
</dbReference>
<dbReference type="OrthoDB" id="9804944at2"/>
<feature type="domain" description="VOC" evidence="1">
    <location>
        <begin position="143"/>
        <end position="267"/>
    </location>
</feature>
<organism evidence="2 3">
    <name type="scientific">Stenotrophobium rhamnosiphilum</name>
    <dbReference type="NCBI Taxonomy" id="2029166"/>
    <lineage>
        <taxon>Bacteria</taxon>
        <taxon>Pseudomonadati</taxon>
        <taxon>Pseudomonadota</taxon>
        <taxon>Gammaproteobacteria</taxon>
        <taxon>Nevskiales</taxon>
        <taxon>Nevskiaceae</taxon>
        <taxon>Stenotrophobium</taxon>
    </lineage>
</organism>
<feature type="domain" description="VOC" evidence="1">
    <location>
        <begin position="6"/>
        <end position="120"/>
    </location>
</feature>
<protein>
    <submittedName>
        <fullName evidence="2">Biphenyl 2,3-dioxygenase</fullName>
    </submittedName>
</protein>
<proteinExistence type="predicted"/>
<dbReference type="SUPFAM" id="SSF54593">
    <property type="entry name" value="Glyoxalase/Bleomycin resistance protein/Dihydroxybiphenyl dioxygenase"/>
    <property type="match status" value="2"/>
</dbReference>
<dbReference type="InterPro" id="IPR004360">
    <property type="entry name" value="Glyas_Fos-R_dOase_dom"/>
</dbReference>
<dbReference type="InterPro" id="IPR037523">
    <property type="entry name" value="VOC_core"/>
</dbReference>